<dbReference type="EMBL" id="AP031322">
    <property type="protein sequence ID" value="BFH74647.1"/>
    <property type="molecule type" value="Genomic_DNA"/>
</dbReference>
<dbReference type="RefSeq" id="WP_369610139.1">
    <property type="nucleotide sequence ID" value="NZ_AP031322.1"/>
</dbReference>
<evidence type="ECO:0008006" key="3">
    <source>
        <dbReference type="Google" id="ProtNLM"/>
    </source>
</evidence>
<keyword evidence="1" id="KW-0812">Transmembrane</keyword>
<proteinExistence type="predicted"/>
<sequence length="185" mass="21459">MNLFPWLILIISSSYASSLCVVSNKMKKRAKTLSTKVKKLIALQFIEKSVDLLSESEFAELMDEVSMLTNVEIHDSNGLFYELYQKFPKIEKELKELMIRISVVNKIDSLTKELERKSTTLRISSGILFFTILGFTLYITYCPYLQILSLMQYLTTGFMITLPLIIADSLRAYYESDKIFRLIYN</sequence>
<evidence type="ECO:0000256" key="1">
    <source>
        <dbReference type="SAM" id="Phobius"/>
    </source>
</evidence>
<feature type="transmembrane region" description="Helical" evidence="1">
    <location>
        <begin position="153"/>
        <end position="174"/>
    </location>
</feature>
<organism evidence="2">
    <name type="scientific">Sulfurisphaera javensis</name>
    <dbReference type="NCBI Taxonomy" id="2049879"/>
    <lineage>
        <taxon>Archaea</taxon>
        <taxon>Thermoproteota</taxon>
        <taxon>Thermoprotei</taxon>
        <taxon>Sulfolobales</taxon>
        <taxon>Sulfolobaceae</taxon>
        <taxon>Sulfurisphaera</taxon>
    </lineage>
</organism>
<gene>
    <name evidence="2" type="ORF">SJAV_25910</name>
</gene>
<protein>
    <recommendedName>
        <fullName evidence="3">Type II secretion system protein GspF domain-containing protein</fullName>
    </recommendedName>
</protein>
<accession>A0AAT9GUL2</accession>
<name>A0AAT9GUL2_9CREN</name>
<keyword evidence="1" id="KW-1133">Transmembrane helix</keyword>
<dbReference type="KEGG" id="sjv:SJAV_25910"/>
<reference evidence="2" key="1">
    <citation type="submission" date="2024-03" db="EMBL/GenBank/DDBJ databases">
        <title>Complete genome sequence of Sulfurisphaera javensis strain KD-1.</title>
        <authorList>
            <person name="Sakai H."/>
            <person name="Nur N."/>
            <person name="Suwanto A."/>
            <person name="Kurosawa N."/>
        </authorList>
    </citation>
    <scope>NUCLEOTIDE SEQUENCE</scope>
    <source>
        <strain evidence="2">KD-1</strain>
    </source>
</reference>
<dbReference type="GeneID" id="92355547"/>
<evidence type="ECO:0000313" key="2">
    <source>
        <dbReference type="EMBL" id="BFH74647.1"/>
    </source>
</evidence>
<feature type="transmembrane region" description="Helical" evidence="1">
    <location>
        <begin position="6"/>
        <end position="24"/>
    </location>
</feature>
<dbReference type="AlphaFoldDB" id="A0AAT9GUL2"/>
<feature type="transmembrane region" description="Helical" evidence="1">
    <location>
        <begin position="121"/>
        <end position="141"/>
    </location>
</feature>
<keyword evidence="1" id="KW-0472">Membrane</keyword>